<dbReference type="GO" id="GO:0003700">
    <property type="term" value="F:DNA-binding transcription factor activity"/>
    <property type="evidence" value="ECO:0007669"/>
    <property type="project" value="TreeGrafter"/>
</dbReference>
<dbReference type="PANTHER" id="PTHR30146:SF138">
    <property type="entry name" value="TRANSCRIPTIONAL REGULATORY PROTEIN"/>
    <property type="match status" value="1"/>
</dbReference>
<dbReference type="AlphaFoldDB" id="A0A1C3XT44"/>
<dbReference type="EMBL" id="FMAI01000036">
    <property type="protein sequence ID" value="SCB55164.1"/>
    <property type="molecule type" value="Genomic_DNA"/>
</dbReference>
<dbReference type="RefSeq" id="WP_091966527.1">
    <property type="nucleotide sequence ID" value="NZ_FMAI01000036.1"/>
</dbReference>
<keyword evidence="3" id="KW-0804">Transcription</keyword>
<dbReference type="Pfam" id="PF13377">
    <property type="entry name" value="Peripla_BP_3"/>
    <property type="match status" value="1"/>
</dbReference>
<sequence length="350" mass="38158">MALEKMANIDRGRQSPTVVEIAKCAGCSIATVSRVLNRPETVAIDLRERILRLVDELGYVPNGSARALRSSRSRLIGLIVPTLDAAIFTRMLEGLESRLAPAGASLVYSATGYDLDREIRVVRNLIEKGVDGIILVGSHHRKETLKLLREHKVRFAVTYALSEDASIPCMGFDNRSGGALAANYLADLGHKTLAVIAGVTRDNDRASGRLEGFLAMAERRGIDRSRIVVVESPYEFSRGRAAARLILNQNRNVTAIFCGSDVLAVGALRGCKDAGLCVPQDMSIIGFDNLDIAEYLTPGLTTVDVPARLMGEEAANYFLADQNSLDIHSRVELETRLIVRESTAPARDRQ</sequence>
<dbReference type="SUPFAM" id="SSF53822">
    <property type="entry name" value="Periplasmic binding protein-like I"/>
    <property type="match status" value="1"/>
</dbReference>
<name>A0A1C3XT44_9BRAD</name>
<dbReference type="InterPro" id="IPR010982">
    <property type="entry name" value="Lambda_DNA-bd_dom_sf"/>
</dbReference>
<evidence type="ECO:0000313" key="5">
    <source>
        <dbReference type="EMBL" id="SCB55164.1"/>
    </source>
</evidence>
<dbReference type="InterPro" id="IPR000843">
    <property type="entry name" value="HTH_LacI"/>
</dbReference>
<keyword evidence="2" id="KW-0238">DNA-binding</keyword>
<organism evidence="5 6">
    <name type="scientific">Bradyrhizobium shewense</name>
    <dbReference type="NCBI Taxonomy" id="1761772"/>
    <lineage>
        <taxon>Bacteria</taxon>
        <taxon>Pseudomonadati</taxon>
        <taxon>Pseudomonadota</taxon>
        <taxon>Alphaproteobacteria</taxon>
        <taxon>Hyphomicrobiales</taxon>
        <taxon>Nitrobacteraceae</taxon>
        <taxon>Bradyrhizobium</taxon>
    </lineage>
</organism>
<evidence type="ECO:0000256" key="3">
    <source>
        <dbReference type="ARBA" id="ARBA00023163"/>
    </source>
</evidence>
<dbReference type="CDD" id="cd06273">
    <property type="entry name" value="PBP1_LacI-like"/>
    <property type="match status" value="1"/>
</dbReference>
<dbReference type="Gene3D" id="3.40.50.2300">
    <property type="match status" value="2"/>
</dbReference>
<keyword evidence="1" id="KW-0805">Transcription regulation</keyword>
<protein>
    <submittedName>
        <fullName evidence="5">Transcriptional regulator, LacI family</fullName>
    </submittedName>
</protein>
<dbReference type="InterPro" id="IPR046335">
    <property type="entry name" value="LacI/GalR-like_sensor"/>
</dbReference>
<feature type="domain" description="HTH lacI-type" evidence="4">
    <location>
        <begin position="16"/>
        <end position="70"/>
    </location>
</feature>
<proteinExistence type="predicted"/>
<dbReference type="Proteomes" id="UP000199184">
    <property type="component" value="Unassembled WGS sequence"/>
</dbReference>
<keyword evidence="6" id="KW-1185">Reference proteome</keyword>
<evidence type="ECO:0000259" key="4">
    <source>
        <dbReference type="PROSITE" id="PS50932"/>
    </source>
</evidence>
<dbReference type="Pfam" id="PF00356">
    <property type="entry name" value="LacI"/>
    <property type="match status" value="1"/>
</dbReference>
<dbReference type="SMART" id="SM00354">
    <property type="entry name" value="HTH_LACI"/>
    <property type="match status" value="1"/>
</dbReference>
<evidence type="ECO:0000256" key="1">
    <source>
        <dbReference type="ARBA" id="ARBA00023015"/>
    </source>
</evidence>
<gene>
    <name evidence="5" type="ORF">GA0061098_10366</name>
</gene>
<reference evidence="6" key="1">
    <citation type="submission" date="2016-08" db="EMBL/GenBank/DDBJ databases">
        <authorList>
            <person name="Varghese N."/>
            <person name="Submissions Spin"/>
        </authorList>
    </citation>
    <scope>NUCLEOTIDE SEQUENCE [LARGE SCALE GENOMIC DNA]</scope>
    <source>
        <strain evidence="6">ERR11</strain>
    </source>
</reference>
<accession>A0A1C3XT44</accession>
<dbReference type="CDD" id="cd01392">
    <property type="entry name" value="HTH_LacI"/>
    <property type="match status" value="1"/>
</dbReference>
<dbReference type="PROSITE" id="PS50932">
    <property type="entry name" value="HTH_LACI_2"/>
    <property type="match status" value="1"/>
</dbReference>
<dbReference type="InterPro" id="IPR028082">
    <property type="entry name" value="Peripla_BP_I"/>
</dbReference>
<dbReference type="PANTHER" id="PTHR30146">
    <property type="entry name" value="LACI-RELATED TRANSCRIPTIONAL REPRESSOR"/>
    <property type="match status" value="1"/>
</dbReference>
<dbReference type="Gene3D" id="1.10.260.40">
    <property type="entry name" value="lambda repressor-like DNA-binding domains"/>
    <property type="match status" value="1"/>
</dbReference>
<evidence type="ECO:0000313" key="6">
    <source>
        <dbReference type="Proteomes" id="UP000199184"/>
    </source>
</evidence>
<dbReference type="GO" id="GO:0000976">
    <property type="term" value="F:transcription cis-regulatory region binding"/>
    <property type="evidence" value="ECO:0007669"/>
    <property type="project" value="TreeGrafter"/>
</dbReference>
<evidence type="ECO:0000256" key="2">
    <source>
        <dbReference type="ARBA" id="ARBA00023125"/>
    </source>
</evidence>
<dbReference type="SUPFAM" id="SSF47413">
    <property type="entry name" value="lambda repressor-like DNA-binding domains"/>
    <property type="match status" value="1"/>
</dbReference>